<dbReference type="GO" id="GO:0034203">
    <property type="term" value="P:glycolipid translocation"/>
    <property type="evidence" value="ECO:0007669"/>
    <property type="project" value="TreeGrafter"/>
</dbReference>
<dbReference type="PANTHER" id="PTHR13117">
    <property type="entry name" value="ENDOPLASMIC RETICULUM MULTISPAN TRANSMEMBRANE PROTEIN-RELATED"/>
    <property type="match status" value="1"/>
</dbReference>
<evidence type="ECO:0000256" key="3">
    <source>
        <dbReference type="ARBA" id="ARBA00010288"/>
    </source>
</evidence>
<reference evidence="11" key="1">
    <citation type="submission" date="2011-08" db="EMBL/GenBank/DDBJ databases">
        <authorList>
            <person name="Rombauts S."/>
        </authorList>
    </citation>
    <scope>NUCLEOTIDE SEQUENCE</scope>
    <source>
        <strain evidence="11">London</strain>
    </source>
</reference>
<comment type="subcellular location">
    <subcellularLocation>
        <location evidence="1 9">Endoplasmic reticulum membrane</location>
        <topology evidence="1 9">Multi-pass membrane protein</topology>
    </subcellularLocation>
</comment>
<dbReference type="Proteomes" id="UP000015104">
    <property type="component" value="Unassembled WGS sequence"/>
</dbReference>
<dbReference type="AlphaFoldDB" id="T1L1B8"/>
<accession>T1L1B8</accession>
<feature type="transmembrane region" description="Helical" evidence="9">
    <location>
        <begin position="390"/>
        <end position="412"/>
    </location>
</feature>
<evidence type="ECO:0000256" key="6">
    <source>
        <dbReference type="ARBA" id="ARBA00022989"/>
    </source>
</evidence>
<feature type="transmembrane region" description="Helical" evidence="9">
    <location>
        <begin position="318"/>
        <end position="337"/>
    </location>
</feature>
<feature type="transmembrane region" description="Helical" evidence="9">
    <location>
        <begin position="448"/>
        <end position="470"/>
    </location>
</feature>
<evidence type="ECO:0000256" key="8">
    <source>
        <dbReference type="ARBA" id="ARBA00045912"/>
    </source>
</evidence>
<dbReference type="Pfam" id="PF04506">
    <property type="entry name" value="Rft-1"/>
    <property type="match status" value="1"/>
</dbReference>
<sequence length="533" mass="61593">MSSTLVSDAMRHASFNMVFQISTRITTFLLNIYILKYISAYILGVINVRLLLLYTTTQFISREPMRRVCISEAKSHRWPALINLIWLNIGFSFLFGYVLSYIWLNWVEQPDQQAFGYRTAVLLMPIIVAIEMVSEPMFIYCQLQNLVKIRINIEAIALVIRCVIMALFVQSYPMYAVIIFMSSLFISSVATTMMYHIYFAFKLSFGHYYSHFFPNRDMQPILDTSLLKLNFSFLLQTVIKQFLTEGEKFIMTFLNPMTFDDQGIFDIVNNLGSLAARFIFQPIEESAYILFGKLVVRGKHENQDRKKFKMAVETLRNLFKLMSLCGLIVLVFGFNYSQLGLKIYNEKHLGHGLAIILMRFHCIYIYFIAVNGVSETFTFAVMSKEQLDKFNIWLIGFSVIYLIVASLATSLIGASGLILANCVNMSCRILFSCSFIRQECIKNRSNENPVFGILPHPKVLAAFSVIFGLTRLSETILCCSHWGNSAVHVIFGAILFFLILRIIYRYEPYAIEMMNQIPLFKFFFKFIRKPKTN</sequence>
<evidence type="ECO:0000256" key="2">
    <source>
        <dbReference type="ARBA" id="ARBA00004922"/>
    </source>
</evidence>
<dbReference type="GO" id="GO:0005789">
    <property type="term" value="C:endoplasmic reticulum membrane"/>
    <property type="evidence" value="ECO:0007669"/>
    <property type="project" value="UniProtKB-SubCell"/>
</dbReference>
<evidence type="ECO:0000256" key="4">
    <source>
        <dbReference type="ARBA" id="ARBA00022692"/>
    </source>
</evidence>
<dbReference type="OMA" id="WPGKLFG"/>
<feature type="transmembrane region" description="Helical" evidence="9">
    <location>
        <begin position="81"/>
        <end position="103"/>
    </location>
</feature>
<proteinExistence type="inferred from homology"/>
<dbReference type="PANTHER" id="PTHR13117:SF5">
    <property type="entry name" value="PROTEIN RFT1 HOMOLOG"/>
    <property type="match status" value="1"/>
</dbReference>
<feature type="transmembrane region" description="Helical" evidence="9">
    <location>
        <begin position="151"/>
        <end position="169"/>
    </location>
</feature>
<reference evidence="10" key="2">
    <citation type="submission" date="2015-06" db="UniProtKB">
        <authorList>
            <consortium name="EnsemblMetazoa"/>
        </authorList>
    </citation>
    <scope>IDENTIFICATION</scope>
</reference>
<evidence type="ECO:0000313" key="10">
    <source>
        <dbReference type="EnsemblMetazoa" id="tetur31g01180.1"/>
    </source>
</evidence>
<evidence type="ECO:0000313" key="11">
    <source>
        <dbReference type="Proteomes" id="UP000015104"/>
    </source>
</evidence>
<keyword evidence="7 9" id="KW-0472">Membrane</keyword>
<evidence type="ECO:0000256" key="1">
    <source>
        <dbReference type="ARBA" id="ARBA00004477"/>
    </source>
</evidence>
<evidence type="ECO:0000256" key="7">
    <source>
        <dbReference type="ARBA" id="ARBA00023136"/>
    </source>
</evidence>
<keyword evidence="6 9" id="KW-1133">Transmembrane helix</keyword>
<keyword evidence="4 9" id="KW-0812">Transmembrane</keyword>
<feature type="transmembrane region" description="Helical" evidence="9">
    <location>
        <begin position="418"/>
        <end position="436"/>
    </location>
</feature>
<dbReference type="InterPro" id="IPR007594">
    <property type="entry name" value="RFT1"/>
</dbReference>
<dbReference type="OrthoDB" id="9979195at2759"/>
<feature type="transmembrane region" description="Helical" evidence="9">
    <location>
        <begin position="40"/>
        <end position="60"/>
    </location>
</feature>
<keyword evidence="5" id="KW-0256">Endoplasmic reticulum</keyword>
<dbReference type="STRING" id="32264.T1L1B8"/>
<protein>
    <recommendedName>
        <fullName evidence="9">Protein RFT1 homolog</fullName>
    </recommendedName>
</protein>
<name>T1L1B8_TETUR</name>
<comment type="pathway">
    <text evidence="2">Protein modification; protein glycosylation.</text>
</comment>
<feature type="transmembrane region" description="Helical" evidence="9">
    <location>
        <begin position="175"/>
        <end position="201"/>
    </location>
</feature>
<dbReference type="EnsemblMetazoa" id="tetur31g01180.1">
    <property type="protein sequence ID" value="tetur31g01180.1"/>
    <property type="gene ID" value="tetur31g01180"/>
</dbReference>
<dbReference type="GO" id="GO:0006488">
    <property type="term" value="P:dolichol-linked oligosaccharide biosynthetic process"/>
    <property type="evidence" value="ECO:0007669"/>
    <property type="project" value="InterPro"/>
</dbReference>
<feature type="transmembrane region" description="Helical" evidence="9">
    <location>
        <begin position="349"/>
        <end position="369"/>
    </location>
</feature>
<dbReference type="HOGENOM" id="CLU_023360_5_0_1"/>
<feature type="transmembrane region" description="Helical" evidence="9">
    <location>
        <begin position="12"/>
        <end position="34"/>
    </location>
</feature>
<keyword evidence="11" id="KW-1185">Reference proteome</keyword>
<comment type="function">
    <text evidence="8 9">Intramembrane glycolipid transporter that operates in the biosynthetic pathway of dolichol-linked oligosaccharides, the glycan precursors employed in protein asparagine (N)-glycosylation. The sequential addition of sugars to dolichol pyrophosphate produces dolichol-linked oligosaccharides containing fourteen sugars, including two GlcNAcs, nine mannoses and three glucoses. Once assembled, the oligosaccharide is transferred from the lipid to nascent proteins by oligosaccharyltransferases. The assembly of dolichol-linked oligosaccharides begins on the cytosolic side of the endoplasmic reticulum membrane and finishes in its lumen. RFT1 could mediate the translocation of the cytosolically oriented intermediate DolPP-GlcNAc2Man5, produced by ALG11, into the ER lumen where dolichol-linked oligosaccharides assembly continues. However, the intramembrane lipid transporter activity could not be confirmed in vitro.</text>
</comment>
<dbReference type="eggNOG" id="KOG2864">
    <property type="taxonomic scope" value="Eukaryota"/>
</dbReference>
<comment type="similarity">
    <text evidence="3 9">Belongs to the RFT1 family.</text>
</comment>
<organism evidence="10 11">
    <name type="scientific">Tetranychus urticae</name>
    <name type="common">Two-spotted spider mite</name>
    <dbReference type="NCBI Taxonomy" id="32264"/>
    <lineage>
        <taxon>Eukaryota</taxon>
        <taxon>Metazoa</taxon>
        <taxon>Ecdysozoa</taxon>
        <taxon>Arthropoda</taxon>
        <taxon>Chelicerata</taxon>
        <taxon>Arachnida</taxon>
        <taxon>Acari</taxon>
        <taxon>Acariformes</taxon>
        <taxon>Trombidiformes</taxon>
        <taxon>Prostigmata</taxon>
        <taxon>Eleutherengona</taxon>
        <taxon>Raphignathae</taxon>
        <taxon>Tetranychoidea</taxon>
        <taxon>Tetranychidae</taxon>
        <taxon>Tetranychus</taxon>
    </lineage>
</organism>
<evidence type="ECO:0000256" key="5">
    <source>
        <dbReference type="ARBA" id="ARBA00022824"/>
    </source>
</evidence>
<dbReference type="EMBL" id="CAEY01000891">
    <property type="status" value="NOT_ANNOTATED_CDS"/>
    <property type="molecule type" value="Genomic_DNA"/>
</dbReference>
<feature type="transmembrane region" description="Helical" evidence="9">
    <location>
        <begin position="482"/>
        <end position="504"/>
    </location>
</feature>
<feature type="transmembrane region" description="Helical" evidence="9">
    <location>
        <begin position="115"/>
        <end position="139"/>
    </location>
</feature>
<gene>
    <name evidence="10" type="primary">107369290</name>
</gene>
<dbReference type="KEGG" id="tut:107369290"/>
<evidence type="ECO:0000256" key="9">
    <source>
        <dbReference type="RuleBase" id="RU365067"/>
    </source>
</evidence>